<dbReference type="AlphaFoldDB" id="A0AAD4Q9M0"/>
<dbReference type="SUPFAM" id="SSF54427">
    <property type="entry name" value="NTF2-like"/>
    <property type="match status" value="1"/>
</dbReference>
<dbReference type="InterPro" id="IPR032710">
    <property type="entry name" value="NTF2-like_dom_sf"/>
</dbReference>
<dbReference type="Proteomes" id="UP001201163">
    <property type="component" value="Unassembled WGS sequence"/>
</dbReference>
<reference evidence="1" key="1">
    <citation type="submission" date="2022-01" db="EMBL/GenBank/DDBJ databases">
        <title>Comparative genomics reveals a dynamic genome evolution in the ectomycorrhizal milk-cap (Lactarius) mushrooms.</title>
        <authorList>
            <consortium name="DOE Joint Genome Institute"/>
            <person name="Lebreton A."/>
            <person name="Tang N."/>
            <person name="Kuo A."/>
            <person name="LaButti K."/>
            <person name="Drula E."/>
            <person name="Barry K."/>
            <person name="Clum A."/>
            <person name="Lipzen A."/>
            <person name="Mousain D."/>
            <person name="Ng V."/>
            <person name="Wang R."/>
            <person name="Wang X."/>
            <person name="Dai Y."/>
            <person name="Henrissat B."/>
            <person name="Grigoriev I.V."/>
            <person name="Guerin-Laguette A."/>
            <person name="Yu F."/>
            <person name="Martin F.M."/>
        </authorList>
    </citation>
    <scope>NUCLEOTIDE SEQUENCE</scope>
    <source>
        <strain evidence="1">QP</strain>
    </source>
</reference>
<comment type="caution">
    <text evidence="1">The sequence shown here is derived from an EMBL/GenBank/DDBJ whole genome shotgun (WGS) entry which is preliminary data.</text>
</comment>
<evidence type="ECO:0008006" key="3">
    <source>
        <dbReference type="Google" id="ProtNLM"/>
    </source>
</evidence>
<name>A0AAD4Q9M0_9AGAM</name>
<organism evidence="1 2">
    <name type="scientific">Lactarius akahatsu</name>
    <dbReference type="NCBI Taxonomy" id="416441"/>
    <lineage>
        <taxon>Eukaryota</taxon>
        <taxon>Fungi</taxon>
        <taxon>Dikarya</taxon>
        <taxon>Basidiomycota</taxon>
        <taxon>Agaricomycotina</taxon>
        <taxon>Agaricomycetes</taxon>
        <taxon>Russulales</taxon>
        <taxon>Russulaceae</taxon>
        <taxon>Lactarius</taxon>
    </lineage>
</organism>
<gene>
    <name evidence="1" type="ORF">EDB92DRAFT_2113370</name>
</gene>
<evidence type="ECO:0000313" key="1">
    <source>
        <dbReference type="EMBL" id="KAH8994580.1"/>
    </source>
</evidence>
<proteinExistence type="predicted"/>
<dbReference type="Gene3D" id="3.10.450.50">
    <property type="match status" value="1"/>
</dbReference>
<sequence length="136" mass="15705">MAPRSEIEVAIVERFFEYLKVFNIPEIAKLISDDDFVNLTRPSSLGIPDRSKEEYLAFLKWQAEQQGGRPLEITFNGLADAVELAAKVFVHPDIRFETQEGKPFVLESIYIFTFDDNYKFRILAAFEDSCAYPWAK</sequence>
<accession>A0AAD4Q9M0</accession>
<protein>
    <recommendedName>
        <fullName evidence="3">SnoaL-like domain-containing protein</fullName>
    </recommendedName>
</protein>
<evidence type="ECO:0000313" key="2">
    <source>
        <dbReference type="Proteomes" id="UP001201163"/>
    </source>
</evidence>
<keyword evidence="2" id="KW-1185">Reference proteome</keyword>
<dbReference type="EMBL" id="JAKELL010000014">
    <property type="protein sequence ID" value="KAH8994580.1"/>
    <property type="molecule type" value="Genomic_DNA"/>
</dbReference>